<dbReference type="InterPro" id="IPR036779">
    <property type="entry name" value="LysM_dom_sf"/>
</dbReference>
<evidence type="ECO:0000313" key="4">
    <source>
        <dbReference type="Proteomes" id="UP000307956"/>
    </source>
</evidence>
<dbReference type="PIRSF" id="PIRSF029644">
    <property type="entry name" value="UCP029644"/>
    <property type="match status" value="1"/>
</dbReference>
<dbReference type="Pfam" id="PF04773">
    <property type="entry name" value="FecR"/>
    <property type="match status" value="1"/>
</dbReference>
<reference evidence="3 4" key="1">
    <citation type="submission" date="2019-04" db="EMBL/GenBank/DDBJ databases">
        <title>Azoarcus rhizosphaerae sp. nov. isolated from rhizosphere of Ficus religiosa.</title>
        <authorList>
            <person name="Lin S.-Y."/>
            <person name="Hameed A."/>
            <person name="Hsu Y.-H."/>
            <person name="Young C.-C."/>
        </authorList>
    </citation>
    <scope>NUCLEOTIDE SEQUENCE [LARGE SCALE GENOMIC DNA]</scope>
    <source>
        <strain evidence="3 4">CC-YHH848</strain>
    </source>
</reference>
<accession>A0A4S4AMD8</accession>
<feature type="chain" id="PRO_5020746811" evidence="1">
    <location>
        <begin position="30"/>
        <end position="544"/>
    </location>
</feature>
<dbReference type="PROSITE" id="PS51782">
    <property type="entry name" value="LYSM"/>
    <property type="match status" value="1"/>
</dbReference>
<comment type="caution">
    <text evidence="3">The sequence shown here is derived from an EMBL/GenBank/DDBJ whole genome shotgun (WGS) entry which is preliminary data.</text>
</comment>
<name>A0A4S4AMD8_9RHOO</name>
<dbReference type="Gene3D" id="2.60.40.10">
    <property type="entry name" value="Immunoglobulins"/>
    <property type="match status" value="2"/>
</dbReference>
<feature type="domain" description="LysM" evidence="2">
    <location>
        <begin position="32"/>
        <end position="79"/>
    </location>
</feature>
<dbReference type="InterPro" id="IPR013783">
    <property type="entry name" value="Ig-like_fold"/>
</dbReference>
<proteinExistence type="predicted"/>
<keyword evidence="4" id="KW-1185">Reference proteome</keyword>
<feature type="signal peptide" evidence="1">
    <location>
        <begin position="1"/>
        <end position="29"/>
    </location>
</feature>
<dbReference type="InterPro" id="IPR018392">
    <property type="entry name" value="LysM"/>
</dbReference>
<dbReference type="PANTHER" id="PTHR38731">
    <property type="entry name" value="LIPL45-RELATED LIPOPROTEIN-RELATED"/>
    <property type="match status" value="1"/>
</dbReference>
<dbReference type="CDD" id="cd00118">
    <property type="entry name" value="LysM"/>
    <property type="match status" value="1"/>
</dbReference>
<evidence type="ECO:0000256" key="1">
    <source>
        <dbReference type="SAM" id="SignalP"/>
    </source>
</evidence>
<dbReference type="OrthoDB" id="9813091at2"/>
<dbReference type="Gene3D" id="2.60.120.1440">
    <property type="match status" value="1"/>
</dbReference>
<dbReference type="InterPro" id="IPR016930">
    <property type="entry name" value="UCP029644"/>
</dbReference>
<protein>
    <submittedName>
        <fullName evidence="3">LysM peptidoglycan-binding domain-containing protein</fullName>
    </submittedName>
</protein>
<keyword evidence="1" id="KW-0732">Signal</keyword>
<sequence length="544" mass="58020">MSEDTRLKPLVRFVSILSLLLLAAAAARAAEWSYVVRPGDTLIGIAENYLSQPARWGRLQALNEVADPFRLMPGTRLRIPVAWLRRDAAVATVIHVRGSVRRVSPEGEAPVRVGDRLGSGETLASAEDSNASLRFVDGSRLLVSEGSRITLGRMVEYGGTGMAETTIRLHGGQIDSRVQPQHRPAARYRIESEALNLGVRGTDFRVAVGADGAARGEVSSGRVLATGGRRTVGLDAGYGTVARAGEAPAAPIALAPAPALDGLPRRVELLPLRFAWPAGEGNTGWRVRIFPEDDGDALLADEVSSTPSVQYGDLPDGRYRLLVRAVAGNGLEGLDGEHRFEIAARPEPPLMTAPAAGAVLRGGEATLRWARPLGIGAFRLQVADDPAFSPPLRVDLAIDADTRHTVHLPAGDFHWRIASVMPDGRAGPFGLPQPFSVRPLPEGPDVGAPEEDGEGVLLRWHAGEPDLSFRVQVARDAAFGEPLADERVAEPQFRLPRGGGGTYFVRVQAIDGNGNAGPFGRPQQIDFPAPGPWPLLLVVLLIAL</sequence>
<dbReference type="AlphaFoldDB" id="A0A4S4AMD8"/>
<organism evidence="3 4">
    <name type="scientific">Pseudothauera rhizosphaerae</name>
    <dbReference type="NCBI Taxonomy" id="2565932"/>
    <lineage>
        <taxon>Bacteria</taxon>
        <taxon>Pseudomonadati</taxon>
        <taxon>Pseudomonadota</taxon>
        <taxon>Betaproteobacteria</taxon>
        <taxon>Rhodocyclales</taxon>
        <taxon>Zoogloeaceae</taxon>
        <taxon>Pseudothauera</taxon>
    </lineage>
</organism>
<dbReference type="EMBL" id="SSOD01000009">
    <property type="protein sequence ID" value="THF60666.1"/>
    <property type="molecule type" value="Genomic_DNA"/>
</dbReference>
<dbReference type="InterPro" id="IPR006860">
    <property type="entry name" value="FecR"/>
</dbReference>
<dbReference type="Pfam" id="PF01476">
    <property type="entry name" value="LysM"/>
    <property type="match status" value="1"/>
</dbReference>
<gene>
    <name evidence="3" type="ORF">E6O51_12865</name>
</gene>
<dbReference type="SMART" id="SM00257">
    <property type="entry name" value="LysM"/>
    <property type="match status" value="1"/>
</dbReference>
<dbReference type="Proteomes" id="UP000307956">
    <property type="component" value="Unassembled WGS sequence"/>
</dbReference>
<dbReference type="Gene3D" id="3.10.350.10">
    <property type="entry name" value="LysM domain"/>
    <property type="match status" value="1"/>
</dbReference>
<dbReference type="SUPFAM" id="SSF54106">
    <property type="entry name" value="LysM domain"/>
    <property type="match status" value="1"/>
</dbReference>
<evidence type="ECO:0000259" key="2">
    <source>
        <dbReference type="PROSITE" id="PS51782"/>
    </source>
</evidence>
<evidence type="ECO:0000313" key="3">
    <source>
        <dbReference type="EMBL" id="THF60666.1"/>
    </source>
</evidence>